<dbReference type="GO" id="GO:0005730">
    <property type="term" value="C:nucleolus"/>
    <property type="evidence" value="ECO:0007669"/>
    <property type="project" value="UniProtKB-SubCell"/>
</dbReference>
<evidence type="ECO:0000256" key="4">
    <source>
        <dbReference type="ARBA" id="ARBA00023242"/>
    </source>
</evidence>
<comment type="similarity">
    <text evidence="7">Belongs to the TRAFAC class YlqF/YawG GTPase family. NOG2 subfamily.</text>
</comment>
<feature type="compositionally biased region" description="Basic residues" evidence="9">
    <location>
        <begin position="571"/>
        <end position="594"/>
    </location>
</feature>
<accession>A0A914W1A7</accession>
<keyword evidence="8" id="KW-0175">Coiled coil</keyword>
<evidence type="ECO:0000259" key="10">
    <source>
        <dbReference type="PROSITE" id="PS51721"/>
    </source>
</evidence>
<feature type="compositionally biased region" description="Polar residues" evidence="9">
    <location>
        <begin position="536"/>
        <end position="545"/>
    </location>
</feature>
<evidence type="ECO:0000256" key="1">
    <source>
        <dbReference type="ARBA" id="ARBA00004604"/>
    </source>
</evidence>
<name>A0A914W1A7_9BILA</name>
<dbReference type="PRINTS" id="PR00326">
    <property type="entry name" value="GTP1OBG"/>
</dbReference>
<keyword evidence="11" id="KW-1185">Reference proteome</keyword>
<feature type="compositionally biased region" description="Basic and acidic residues" evidence="9">
    <location>
        <begin position="15"/>
        <end position="24"/>
    </location>
</feature>
<comment type="function">
    <text evidence="5">GTPase that associates with pre-60S ribosomal subunits in the nucleolus and is required for their nuclear export and maturation. May promote cell proliferation possibly by increasing p53/TP53 protein levels, and consequently those of its downstream product CDKN1A/p21, and decreasing RPL23A protein levels.</text>
</comment>
<evidence type="ECO:0000256" key="5">
    <source>
        <dbReference type="ARBA" id="ARBA00054763"/>
    </source>
</evidence>
<dbReference type="FunFam" id="3.40.50.300:FF:000559">
    <property type="entry name" value="Nuclear/nucleolar GTPase 2"/>
    <property type="match status" value="1"/>
</dbReference>
<dbReference type="Proteomes" id="UP000887566">
    <property type="component" value="Unplaced"/>
</dbReference>
<keyword evidence="4 7" id="KW-0539">Nucleus</keyword>
<feature type="region of interest" description="Disordered" evidence="9">
    <location>
        <begin position="487"/>
        <end position="634"/>
    </location>
</feature>
<comment type="subunit">
    <text evidence="6">Interacts with LYAR and RPL23A. Interacts with the nuclear importin-beta receptor and, at a lower extent, with importin-alpha.</text>
</comment>
<organism evidence="11 12">
    <name type="scientific">Plectus sambesii</name>
    <dbReference type="NCBI Taxonomy" id="2011161"/>
    <lineage>
        <taxon>Eukaryota</taxon>
        <taxon>Metazoa</taxon>
        <taxon>Ecdysozoa</taxon>
        <taxon>Nematoda</taxon>
        <taxon>Chromadorea</taxon>
        <taxon>Plectida</taxon>
        <taxon>Plectina</taxon>
        <taxon>Plectoidea</taxon>
        <taxon>Plectidae</taxon>
        <taxon>Plectus</taxon>
    </lineage>
</organism>
<evidence type="ECO:0000256" key="2">
    <source>
        <dbReference type="ARBA" id="ARBA00022741"/>
    </source>
</evidence>
<feature type="region of interest" description="Disordered" evidence="9">
    <location>
        <begin position="1"/>
        <end position="60"/>
    </location>
</feature>
<dbReference type="InterPro" id="IPR027417">
    <property type="entry name" value="P-loop_NTPase"/>
</dbReference>
<dbReference type="Pfam" id="PF08153">
    <property type="entry name" value="NGP1NT"/>
    <property type="match status" value="1"/>
</dbReference>
<keyword evidence="3 7" id="KW-0342">GTP-binding</keyword>
<dbReference type="AlphaFoldDB" id="A0A914W1A7"/>
<evidence type="ECO:0000256" key="6">
    <source>
        <dbReference type="ARBA" id="ARBA00065814"/>
    </source>
</evidence>
<feature type="compositionally biased region" description="Polar residues" evidence="9">
    <location>
        <begin position="35"/>
        <end position="46"/>
    </location>
</feature>
<comment type="subcellular location">
    <subcellularLocation>
        <location evidence="1 7">Nucleus</location>
        <location evidence="1 7">Nucleolus</location>
    </subcellularLocation>
</comment>
<dbReference type="PROSITE" id="PS51721">
    <property type="entry name" value="G_CP"/>
    <property type="match status" value="1"/>
</dbReference>
<dbReference type="InterPro" id="IPR024929">
    <property type="entry name" value="GNL2_CP_dom"/>
</dbReference>
<dbReference type="FunFam" id="1.10.1580.10:FF:000001">
    <property type="entry name" value="Nucleolar GTP-binding protein 2"/>
    <property type="match status" value="1"/>
</dbReference>
<reference evidence="12" key="1">
    <citation type="submission" date="2022-11" db="UniProtKB">
        <authorList>
            <consortium name="WormBaseParasite"/>
        </authorList>
    </citation>
    <scope>IDENTIFICATION</scope>
</reference>
<feature type="domain" description="CP-type G" evidence="10">
    <location>
        <begin position="232"/>
        <end position="393"/>
    </location>
</feature>
<proteinExistence type="inferred from homology"/>
<keyword evidence="2 7" id="KW-0547">Nucleotide-binding</keyword>
<dbReference type="InterPro" id="IPR050755">
    <property type="entry name" value="TRAFAC_YlqF/YawG_RiboMat"/>
</dbReference>
<dbReference type="Pfam" id="PF01926">
    <property type="entry name" value="MMR_HSR1"/>
    <property type="match status" value="1"/>
</dbReference>
<protein>
    <recommendedName>
        <fullName evidence="7">Nucleolar GTP-binding protein 2</fullName>
    </recommendedName>
</protein>
<dbReference type="WBParaSite" id="PSAMB.scaffold2911size20616.g19576.t1">
    <property type="protein sequence ID" value="PSAMB.scaffold2911size20616.g19576.t1"/>
    <property type="gene ID" value="PSAMB.scaffold2911size20616.g19576"/>
</dbReference>
<dbReference type="InterPro" id="IPR012971">
    <property type="entry name" value="NOG2_N_dom"/>
</dbReference>
<evidence type="ECO:0000256" key="3">
    <source>
        <dbReference type="ARBA" id="ARBA00023134"/>
    </source>
</evidence>
<dbReference type="Gene3D" id="1.10.1580.10">
    <property type="match status" value="1"/>
</dbReference>
<feature type="compositionally biased region" description="Acidic residues" evidence="9">
    <location>
        <begin position="553"/>
        <end position="564"/>
    </location>
</feature>
<dbReference type="CDD" id="cd01858">
    <property type="entry name" value="NGP_1"/>
    <property type="match status" value="1"/>
</dbReference>
<feature type="coiled-coil region" evidence="8">
    <location>
        <begin position="174"/>
        <end position="201"/>
    </location>
</feature>
<sequence>MAKKRSSLKSNRPGPDGKKPAVDKKKIRPKYGVKANSTFKKGNHSLNPDRERKGEHMRSKATINRLRMYKNFKAQRDSEGNIVRPAPFQERLASGTVARVEPNRKWFGNTRVVGQEQLQKFQDNLGKVLKDPFQVVMRQTKMPISLLSEKAKNKRVHLTDTESFEFTFGKKSHRKRANVKADDLQALVESADKRQDDYQIEADKDLVVEGAELVRYENPNPLFRAGQSNRVWGELYKVLDSSDVIVEVIDARDPQGTRCRHVEAFLKREKPHKHLVVVINKVDLVPTWVTKKWLSIIGTELPTVAFHASLQHAFGKGALINLLRQFAKLHKDRQQISVGFIGYPNVGKSSIVNTLRKKKVCKTAPLAGETKVWQYVMLMRRIYMIDCPGVVYPQGDSETQLILKSVVRVENVRDPENHVQGVLDRVKAEHLKKTYGISDWEDAEDFMTKIALKGGKLLKGGDPDIPTVAKMVLNDFQRGKLPYYVRPDGTDSIDDGKDDQLPMNETTTDEAVSSEIGDGESTVGADMSDEEGSLTDVDSTCSGLSDVSGVSDLDIDLPGEEEEVAPPVEKRRSRGKRAGKKHSEKAAKGFHHSLKAGETTSAGVVEFGMKEEGQKAKNTWRKKLQKKRPVKHQV</sequence>
<dbReference type="PANTHER" id="PTHR11089:SF9">
    <property type="entry name" value="NUCLEOLAR GTP-BINDING PROTEIN 2"/>
    <property type="match status" value="1"/>
</dbReference>
<dbReference type="InterPro" id="IPR006073">
    <property type="entry name" value="GTP-bd"/>
</dbReference>
<evidence type="ECO:0000256" key="9">
    <source>
        <dbReference type="SAM" id="MobiDB-lite"/>
    </source>
</evidence>
<dbReference type="InterPro" id="IPR030378">
    <property type="entry name" value="G_CP_dom"/>
</dbReference>
<evidence type="ECO:0000256" key="7">
    <source>
        <dbReference type="RuleBase" id="RU364023"/>
    </source>
</evidence>
<dbReference type="InterPro" id="IPR023179">
    <property type="entry name" value="GTP-bd_ortho_bundle_sf"/>
</dbReference>
<evidence type="ECO:0000256" key="8">
    <source>
        <dbReference type="SAM" id="Coils"/>
    </source>
</evidence>
<dbReference type="GO" id="GO:0005525">
    <property type="term" value="F:GTP binding"/>
    <property type="evidence" value="ECO:0007669"/>
    <property type="project" value="UniProtKB-KW"/>
</dbReference>
<evidence type="ECO:0000313" key="12">
    <source>
        <dbReference type="WBParaSite" id="PSAMB.scaffold2911size20616.g19576.t1"/>
    </source>
</evidence>
<dbReference type="SUPFAM" id="SSF52540">
    <property type="entry name" value="P-loop containing nucleoside triphosphate hydrolases"/>
    <property type="match status" value="1"/>
</dbReference>
<feature type="compositionally biased region" description="Basic and acidic residues" evidence="9">
    <location>
        <begin position="47"/>
        <end position="58"/>
    </location>
</feature>
<evidence type="ECO:0000313" key="11">
    <source>
        <dbReference type="Proteomes" id="UP000887566"/>
    </source>
</evidence>
<dbReference type="PANTHER" id="PTHR11089">
    <property type="entry name" value="GTP-BINDING PROTEIN-RELATED"/>
    <property type="match status" value="1"/>
</dbReference>
<dbReference type="Gene3D" id="3.40.50.300">
    <property type="entry name" value="P-loop containing nucleotide triphosphate hydrolases"/>
    <property type="match status" value="1"/>
</dbReference>
<feature type="compositionally biased region" description="Basic residues" evidence="9">
    <location>
        <begin position="618"/>
        <end position="634"/>
    </location>
</feature>